<sequence>MYEVTSATVGVTKTVRPQNAYVNRFPDNIALAGSVANRAKDADFAARIRLWRLLLSSQKLTFY</sequence>
<dbReference type="Proteomes" id="UP001500253">
    <property type="component" value="Unassembled WGS sequence"/>
</dbReference>
<proteinExistence type="predicted"/>
<evidence type="ECO:0000313" key="1">
    <source>
        <dbReference type="EMBL" id="GAA2327763.1"/>
    </source>
</evidence>
<evidence type="ECO:0000313" key="2">
    <source>
        <dbReference type="Proteomes" id="UP001500253"/>
    </source>
</evidence>
<dbReference type="EMBL" id="BAAASD010000002">
    <property type="protein sequence ID" value="GAA2327763.1"/>
    <property type="molecule type" value="Genomic_DNA"/>
</dbReference>
<accession>A0ABN3FDF8</accession>
<protein>
    <submittedName>
        <fullName evidence="1">Uncharacterized protein</fullName>
    </submittedName>
</protein>
<name>A0ABN3FDF8_9ACTN</name>
<keyword evidence="2" id="KW-1185">Reference proteome</keyword>
<gene>
    <name evidence="1" type="ORF">GCM10010246_07140</name>
</gene>
<reference evidence="1 2" key="1">
    <citation type="journal article" date="2019" name="Int. J. Syst. Evol. Microbiol.">
        <title>The Global Catalogue of Microorganisms (GCM) 10K type strain sequencing project: providing services to taxonomists for standard genome sequencing and annotation.</title>
        <authorList>
            <consortium name="The Broad Institute Genomics Platform"/>
            <consortium name="The Broad Institute Genome Sequencing Center for Infectious Disease"/>
            <person name="Wu L."/>
            <person name="Ma J."/>
        </authorList>
    </citation>
    <scope>NUCLEOTIDE SEQUENCE [LARGE SCALE GENOMIC DNA]</scope>
    <source>
        <strain evidence="1 2">JCM 4316</strain>
    </source>
</reference>
<comment type="caution">
    <text evidence="1">The sequence shown here is derived from an EMBL/GenBank/DDBJ whole genome shotgun (WGS) entry which is preliminary data.</text>
</comment>
<organism evidence="1 2">
    <name type="scientific">Streptomyces cuspidosporus</name>
    <dbReference type="NCBI Taxonomy" id="66882"/>
    <lineage>
        <taxon>Bacteria</taxon>
        <taxon>Bacillati</taxon>
        <taxon>Actinomycetota</taxon>
        <taxon>Actinomycetes</taxon>
        <taxon>Kitasatosporales</taxon>
        <taxon>Streptomycetaceae</taxon>
        <taxon>Streptomyces</taxon>
    </lineage>
</organism>